<dbReference type="PROSITE" id="PS50404">
    <property type="entry name" value="GST_NTER"/>
    <property type="match status" value="1"/>
</dbReference>
<dbReference type="RefSeq" id="WP_265257994.1">
    <property type="nucleotide sequence ID" value="NZ_QZCV01000002.1"/>
</dbReference>
<comment type="caution">
    <text evidence="4">The sequence shown here is derived from an EMBL/GenBank/DDBJ whole genome shotgun (WGS) entry which is preliminary data.</text>
</comment>
<name>A0ABT3KVB1_9BURK</name>
<dbReference type="CDD" id="cd00299">
    <property type="entry name" value="GST_C_family"/>
    <property type="match status" value="1"/>
</dbReference>
<evidence type="ECO:0000259" key="3">
    <source>
        <dbReference type="PROSITE" id="PS50405"/>
    </source>
</evidence>
<dbReference type="SFLD" id="SFLDG00358">
    <property type="entry name" value="Main_(cytGST)"/>
    <property type="match status" value="1"/>
</dbReference>
<dbReference type="InterPro" id="IPR004046">
    <property type="entry name" value="GST_C"/>
</dbReference>
<dbReference type="CDD" id="cd03046">
    <property type="entry name" value="GST_N_GTT1_like"/>
    <property type="match status" value="1"/>
</dbReference>
<dbReference type="PANTHER" id="PTHR44051">
    <property type="entry name" value="GLUTATHIONE S-TRANSFERASE-RELATED"/>
    <property type="match status" value="1"/>
</dbReference>
<dbReference type="EMBL" id="QZCW01000002">
    <property type="protein sequence ID" value="MCW5322210.1"/>
    <property type="molecule type" value="Genomic_DNA"/>
</dbReference>
<dbReference type="SUPFAM" id="SSF47616">
    <property type="entry name" value="GST C-terminal domain-like"/>
    <property type="match status" value="1"/>
</dbReference>
<dbReference type="InterPro" id="IPR010987">
    <property type="entry name" value="Glutathione-S-Trfase_C-like"/>
</dbReference>
<dbReference type="SUPFAM" id="SSF52833">
    <property type="entry name" value="Thioredoxin-like"/>
    <property type="match status" value="1"/>
</dbReference>
<dbReference type="Pfam" id="PF02798">
    <property type="entry name" value="GST_N"/>
    <property type="match status" value="1"/>
</dbReference>
<gene>
    <name evidence="4" type="ORF">D5039_13930</name>
</gene>
<feature type="domain" description="GST N-terminal" evidence="2">
    <location>
        <begin position="1"/>
        <end position="80"/>
    </location>
</feature>
<evidence type="ECO:0000313" key="5">
    <source>
        <dbReference type="Proteomes" id="UP001208935"/>
    </source>
</evidence>
<dbReference type="Gene3D" id="1.20.1050.10">
    <property type="match status" value="1"/>
</dbReference>
<dbReference type="Pfam" id="PF00043">
    <property type="entry name" value="GST_C"/>
    <property type="match status" value="1"/>
</dbReference>
<dbReference type="PROSITE" id="PS50405">
    <property type="entry name" value="GST_CTER"/>
    <property type="match status" value="1"/>
</dbReference>
<organism evidence="4 5">
    <name type="scientific">Verminephrobacter aporrectodeae subsp. tuberculatae</name>
    <dbReference type="NCBI Taxonomy" id="1110392"/>
    <lineage>
        <taxon>Bacteria</taxon>
        <taxon>Pseudomonadati</taxon>
        <taxon>Pseudomonadota</taxon>
        <taxon>Betaproteobacteria</taxon>
        <taxon>Burkholderiales</taxon>
        <taxon>Comamonadaceae</taxon>
        <taxon>Verminephrobacter</taxon>
    </lineage>
</organism>
<evidence type="ECO:0000313" key="4">
    <source>
        <dbReference type="EMBL" id="MCW5322210.1"/>
    </source>
</evidence>
<dbReference type="InterPro" id="IPR004045">
    <property type="entry name" value="Glutathione_S-Trfase_N"/>
</dbReference>
<feature type="domain" description="GST C-terminal" evidence="3">
    <location>
        <begin position="85"/>
        <end position="210"/>
    </location>
</feature>
<dbReference type="Gene3D" id="3.40.30.10">
    <property type="entry name" value="Glutaredoxin"/>
    <property type="match status" value="1"/>
</dbReference>
<comment type="similarity">
    <text evidence="1">Belongs to the GST superfamily.</text>
</comment>
<dbReference type="SFLD" id="SFLDS00019">
    <property type="entry name" value="Glutathione_Transferase_(cytos"/>
    <property type="match status" value="1"/>
</dbReference>
<evidence type="ECO:0000259" key="2">
    <source>
        <dbReference type="PROSITE" id="PS50404"/>
    </source>
</evidence>
<dbReference type="InterPro" id="IPR040079">
    <property type="entry name" value="Glutathione_S-Trfase"/>
</dbReference>
<evidence type="ECO:0000256" key="1">
    <source>
        <dbReference type="RuleBase" id="RU003494"/>
    </source>
</evidence>
<accession>A0ABT3KVB1</accession>
<dbReference type="InterPro" id="IPR036282">
    <property type="entry name" value="Glutathione-S-Trfase_C_sf"/>
</dbReference>
<reference evidence="5" key="1">
    <citation type="submission" date="2023-07" db="EMBL/GenBank/DDBJ databases">
        <title>Verminephrobacter genomes.</title>
        <authorList>
            <person name="Lund M.B."/>
        </authorList>
    </citation>
    <scope>NUCLEOTIDE SEQUENCE [LARGE SCALE GENOMIC DNA]</scope>
    <source>
        <strain evidence="5">AtM5-05</strain>
    </source>
</reference>
<sequence>MIKLYGNPYSRANRVRWALEAAGAKYEEETLSLGPEGTGSQRFRAINPNGLVPAINDEGLILFESVPICLYIAKKYAPTSLYVESIRDEGLLLQWSVWAMTELEKHNETASLHVTWFSAPKRDASIAAREQAEVSRCLSMIEEAIQESGFLVAKRFTIADLIVSEVLTALVHAKIELNDFPRVKRYLKMNLLQPSAQKAFASDVIQPYLT</sequence>
<dbReference type="PANTHER" id="PTHR44051:SF8">
    <property type="entry name" value="GLUTATHIONE S-TRANSFERASE GSTA"/>
    <property type="match status" value="1"/>
</dbReference>
<protein>
    <submittedName>
        <fullName evidence="4">Glutathione S-transferase family protein</fullName>
    </submittedName>
</protein>
<keyword evidence="5" id="KW-1185">Reference proteome</keyword>
<dbReference type="Proteomes" id="UP001208935">
    <property type="component" value="Unassembled WGS sequence"/>
</dbReference>
<proteinExistence type="inferred from homology"/>
<dbReference type="InterPro" id="IPR036249">
    <property type="entry name" value="Thioredoxin-like_sf"/>
</dbReference>